<accession>A0ABP3YDE2</accession>
<dbReference type="SUPFAM" id="SSF53649">
    <property type="entry name" value="Alkaline phosphatase-like"/>
    <property type="match status" value="1"/>
</dbReference>
<proteinExistence type="inferred from homology"/>
<dbReference type="CDD" id="cd16034">
    <property type="entry name" value="sulfatase_like"/>
    <property type="match status" value="1"/>
</dbReference>
<dbReference type="PANTHER" id="PTHR45953:SF1">
    <property type="entry name" value="IDURONATE 2-SULFATASE"/>
    <property type="match status" value="1"/>
</dbReference>
<keyword evidence="6" id="KW-1185">Reference proteome</keyword>
<name>A0ABP3YDE2_9BACT</name>
<comment type="similarity">
    <text evidence="1">Belongs to the sulfatase family.</text>
</comment>
<dbReference type="InterPro" id="IPR000917">
    <property type="entry name" value="Sulfatase_N"/>
</dbReference>
<evidence type="ECO:0000313" key="5">
    <source>
        <dbReference type="EMBL" id="GAA0878663.1"/>
    </source>
</evidence>
<evidence type="ECO:0000256" key="1">
    <source>
        <dbReference type="ARBA" id="ARBA00008779"/>
    </source>
</evidence>
<evidence type="ECO:0000256" key="3">
    <source>
        <dbReference type="ARBA" id="ARBA00022801"/>
    </source>
</evidence>
<dbReference type="EMBL" id="BAAAFI010000007">
    <property type="protein sequence ID" value="GAA0878663.1"/>
    <property type="molecule type" value="Genomic_DNA"/>
</dbReference>
<reference evidence="6" key="1">
    <citation type="journal article" date="2019" name="Int. J. Syst. Evol. Microbiol.">
        <title>The Global Catalogue of Microorganisms (GCM) 10K type strain sequencing project: providing services to taxonomists for standard genome sequencing and annotation.</title>
        <authorList>
            <consortium name="The Broad Institute Genomics Platform"/>
            <consortium name="The Broad Institute Genome Sequencing Center for Infectious Disease"/>
            <person name="Wu L."/>
            <person name="Ma J."/>
        </authorList>
    </citation>
    <scope>NUCLEOTIDE SEQUENCE [LARGE SCALE GENOMIC DNA]</scope>
    <source>
        <strain evidence="6">JCM 16112</strain>
    </source>
</reference>
<dbReference type="PROSITE" id="PS00149">
    <property type="entry name" value="SULFATASE_2"/>
    <property type="match status" value="1"/>
</dbReference>
<evidence type="ECO:0000259" key="4">
    <source>
        <dbReference type="Pfam" id="PF00884"/>
    </source>
</evidence>
<organism evidence="5 6">
    <name type="scientific">Algoriphagus jejuensis</name>
    <dbReference type="NCBI Taxonomy" id="419934"/>
    <lineage>
        <taxon>Bacteria</taxon>
        <taxon>Pseudomonadati</taxon>
        <taxon>Bacteroidota</taxon>
        <taxon>Cytophagia</taxon>
        <taxon>Cytophagales</taxon>
        <taxon>Cyclobacteriaceae</taxon>
        <taxon>Algoriphagus</taxon>
    </lineage>
</organism>
<protein>
    <submittedName>
        <fullName evidence="5">Sulfatase</fullName>
    </submittedName>
</protein>
<evidence type="ECO:0000256" key="2">
    <source>
        <dbReference type="ARBA" id="ARBA00022723"/>
    </source>
</evidence>
<gene>
    <name evidence="5" type="ORF">GCM10009119_16310</name>
</gene>
<dbReference type="RefSeq" id="WP_343850270.1">
    <property type="nucleotide sequence ID" value="NZ_BAAAFI010000007.1"/>
</dbReference>
<dbReference type="Gene3D" id="3.40.720.10">
    <property type="entry name" value="Alkaline Phosphatase, subunit A"/>
    <property type="match status" value="1"/>
</dbReference>
<dbReference type="InterPro" id="IPR017850">
    <property type="entry name" value="Alkaline_phosphatase_core_sf"/>
</dbReference>
<sequence>MPDFKRPILIFFGGLLLLAGYMYQVEIDVSSLIGSESTASTAPILTDRIPDSKPNLVFVLADQWRAQEIGYASNTQIITPNLDKLSAQSLIFQNAVATMAVCAPWRASFLTGQYPLTHGIFYNDKPLATKAVTLGKIYKEAGYQTGYIGKWHLNGHARGENSSAGRNLPVPKERRQGFDYWKVREVTHDYNNSYYFDEENRKQTWSGYDAFPQTDSAISFISRNKKNPFVLVLSYGPPHDPYFSAPKEYQALYVAKKLVLRPNVAVEFQDSARRVLAGYYAHATALDHAIGDLLEAIELAGIADNTIFVFTSEHGDMLMSKGALKKQRPWDEAIKVPMLMRYPAKLKPGIVENPIGTPDLLPTLLGLSGIKIPKSVEGEDFSKDLVPGRDLGNHAALIELIVPFHEWKFLNGGREYRGIRTVRYTYVKDLKGPWLLYDNQTDPYQMKNLVNDPAHADLQKELEAMLQAKLRKTKDEFLPADAYMTQWNYLYDPRDSLRPKDYLMINRDF</sequence>
<dbReference type="Proteomes" id="UP001500469">
    <property type="component" value="Unassembled WGS sequence"/>
</dbReference>
<dbReference type="InterPro" id="IPR024607">
    <property type="entry name" value="Sulfatase_CS"/>
</dbReference>
<evidence type="ECO:0000313" key="6">
    <source>
        <dbReference type="Proteomes" id="UP001500469"/>
    </source>
</evidence>
<dbReference type="PANTHER" id="PTHR45953">
    <property type="entry name" value="IDURONATE 2-SULFATASE"/>
    <property type="match status" value="1"/>
</dbReference>
<feature type="domain" description="Sulfatase N-terminal" evidence="4">
    <location>
        <begin position="54"/>
        <end position="370"/>
    </location>
</feature>
<keyword evidence="3" id="KW-0378">Hydrolase</keyword>
<keyword evidence="2" id="KW-0479">Metal-binding</keyword>
<dbReference type="Pfam" id="PF00884">
    <property type="entry name" value="Sulfatase"/>
    <property type="match status" value="1"/>
</dbReference>
<dbReference type="Gene3D" id="3.30.1120.10">
    <property type="match status" value="1"/>
</dbReference>
<comment type="caution">
    <text evidence="5">The sequence shown here is derived from an EMBL/GenBank/DDBJ whole genome shotgun (WGS) entry which is preliminary data.</text>
</comment>